<dbReference type="GO" id="GO:0008610">
    <property type="term" value="P:lipid biosynthetic process"/>
    <property type="evidence" value="ECO:0007669"/>
    <property type="project" value="UniProtKB-ARBA"/>
</dbReference>
<accession>A0A652YYW8</accession>
<dbReference type="NCBIfam" id="NF004282">
    <property type="entry name" value="PRK05691.1"/>
    <property type="match status" value="4"/>
</dbReference>
<comment type="cofactor">
    <cofactor evidence="1">
        <name>pantetheine 4'-phosphate</name>
        <dbReference type="ChEBI" id="CHEBI:47942"/>
    </cofactor>
</comment>
<feature type="domain" description="Carrier" evidence="6">
    <location>
        <begin position="3281"/>
        <end position="3356"/>
    </location>
</feature>
<dbReference type="NCBIfam" id="NF003417">
    <property type="entry name" value="PRK04813.1"/>
    <property type="match status" value="6"/>
</dbReference>
<dbReference type="Pfam" id="PF13193">
    <property type="entry name" value="AMP-binding_C"/>
    <property type="match status" value="5"/>
</dbReference>
<dbReference type="GO" id="GO:0005829">
    <property type="term" value="C:cytosol"/>
    <property type="evidence" value="ECO:0007669"/>
    <property type="project" value="TreeGrafter"/>
</dbReference>
<dbReference type="SUPFAM" id="SSF52777">
    <property type="entry name" value="CoA-dependent acyltransferases"/>
    <property type="match status" value="15"/>
</dbReference>
<keyword evidence="4" id="KW-0677">Repeat</keyword>
<protein>
    <submittedName>
        <fullName evidence="7">Non-ribosomal peptide synthase protein (TIGR01720 family)/amino acid adenylation domain-containing protein</fullName>
    </submittedName>
</protein>
<dbReference type="PANTHER" id="PTHR45527">
    <property type="entry name" value="NONRIBOSOMAL PEPTIDE SYNTHETASE"/>
    <property type="match status" value="1"/>
</dbReference>
<dbReference type="FunFam" id="2.30.38.10:FF:000001">
    <property type="entry name" value="Non-ribosomal peptide synthetase PvdI"/>
    <property type="match status" value="1"/>
</dbReference>
<dbReference type="SMART" id="SM00824">
    <property type="entry name" value="PKS_TE"/>
    <property type="match status" value="1"/>
</dbReference>
<dbReference type="PROSITE" id="PS00012">
    <property type="entry name" value="PHOSPHOPANTETHEINE"/>
    <property type="match status" value="6"/>
</dbReference>
<dbReference type="Pfam" id="PF00975">
    <property type="entry name" value="Thioesterase"/>
    <property type="match status" value="1"/>
</dbReference>
<dbReference type="InterPro" id="IPR010071">
    <property type="entry name" value="AA_adenyl_dom"/>
</dbReference>
<feature type="domain" description="Carrier" evidence="6">
    <location>
        <begin position="661"/>
        <end position="736"/>
    </location>
</feature>
<dbReference type="InterPro" id="IPR010060">
    <property type="entry name" value="NRPS_synth"/>
</dbReference>
<proteinExistence type="predicted"/>
<dbReference type="NCBIfam" id="TIGR01733">
    <property type="entry name" value="AA-adenyl-dom"/>
    <property type="match status" value="6"/>
</dbReference>
<feature type="domain" description="Carrier" evidence="6">
    <location>
        <begin position="4352"/>
        <end position="4426"/>
    </location>
</feature>
<dbReference type="PROSITE" id="PS00455">
    <property type="entry name" value="AMP_BINDING"/>
    <property type="match status" value="6"/>
</dbReference>
<dbReference type="InterPro" id="IPR001242">
    <property type="entry name" value="Condensation_dom"/>
</dbReference>
<dbReference type="InterPro" id="IPR025110">
    <property type="entry name" value="AMP-bd_C"/>
</dbReference>
<dbReference type="GO" id="GO:0043041">
    <property type="term" value="P:amino acid activation for nonribosomal peptide biosynthetic process"/>
    <property type="evidence" value="ECO:0007669"/>
    <property type="project" value="TreeGrafter"/>
</dbReference>
<dbReference type="InterPro" id="IPR020806">
    <property type="entry name" value="PKS_PP-bd"/>
</dbReference>
<reference evidence="7" key="1">
    <citation type="submission" date="2019-07" db="EMBL/GenBank/DDBJ databases">
        <title>Genomic Encyclopedia of Type Strains, Phase IV (KMG-IV): sequencing the most valuable type-strain genomes for metagenomic binning, comparative biology and taxonomic classification.</title>
        <authorList>
            <person name="Goeker M."/>
        </authorList>
    </citation>
    <scope>NUCLEOTIDE SEQUENCE</scope>
    <source>
        <strain evidence="7">DSM 44596</strain>
    </source>
</reference>
<dbReference type="SUPFAM" id="SSF53474">
    <property type="entry name" value="alpha/beta-Hydrolases"/>
    <property type="match status" value="1"/>
</dbReference>
<dbReference type="Gene3D" id="3.40.50.980">
    <property type="match status" value="10"/>
</dbReference>
<dbReference type="FunFam" id="3.40.50.980:FF:000001">
    <property type="entry name" value="Non-ribosomal peptide synthetase"/>
    <property type="match status" value="5"/>
</dbReference>
<dbReference type="InterPro" id="IPR001031">
    <property type="entry name" value="Thioesterase"/>
</dbReference>
<dbReference type="Gene3D" id="3.30.559.10">
    <property type="entry name" value="Chloramphenicol acetyltransferase-like domain"/>
    <property type="match status" value="7"/>
</dbReference>
<dbReference type="CDD" id="cd19540">
    <property type="entry name" value="LCL_NRPS-like"/>
    <property type="match status" value="3"/>
</dbReference>
<evidence type="ECO:0000256" key="2">
    <source>
        <dbReference type="ARBA" id="ARBA00022450"/>
    </source>
</evidence>
<dbReference type="InterPro" id="IPR036736">
    <property type="entry name" value="ACP-like_sf"/>
</dbReference>
<dbReference type="Gene3D" id="3.40.50.12780">
    <property type="entry name" value="N-terminal domain of ligase-like"/>
    <property type="match status" value="1"/>
</dbReference>
<dbReference type="PANTHER" id="PTHR45527:SF1">
    <property type="entry name" value="FATTY ACID SYNTHASE"/>
    <property type="match status" value="1"/>
</dbReference>
<dbReference type="CDD" id="cd17646">
    <property type="entry name" value="A_NRPS_AB3403-like"/>
    <property type="match status" value="2"/>
</dbReference>
<dbReference type="Gene3D" id="1.10.1200.10">
    <property type="entry name" value="ACP-like"/>
    <property type="match status" value="5"/>
</dbReference>
<dbReference type="Pfam" id="PF00668">
    <property type="entry name" value="Condensation"/>
    <property type="match status" value="8"/>
</dbReference>
<dbReference type="EMBL" id="VNIQ01000001">
    <property type="protein sequence ID" value="TYQ08879.1"/>
    <property type="molecule type" value="Genomic_DNA"/>
</dbReference>
<feature type="domain" description="Carrier" evidence="6">
    <location>
        <begin position="1721"/>
        <end position="1795"/>
    </location>
</feature>
<dbReference type="UniPathway" id="UPA00011"/>
<dbReference type="InterPro" id="IPR023213">
    <property type="entry name" value="CAT-like_dom_sf"/>
</dbReference>
<evidence type="ECO:0000256" key="1">
    <source>
        <dbReference type="ARBA" id="ARBA00001957"/>
    </source>
</evidence>
<feature type="domain" description="Carrier" evidence="6">
    <location>
        <begin position="5889"/>
        <end position="5964"/>
    </location>
</feature>
<dbReference type="GO" id="GO:0044550">
    <property type="term" value="P:secondary metabolite biosynthetic process"/>
    <property type="evidence" value="ECO:0007669"/>
    <property type="project" value="TreeGrafter"/>
</dbReference>
<dbReference type="GO" id="GO:0017000">
    <property type="term" value="P:antibiotic biosynthetic process"/>
    <property type="evidence" value="ECO:0007669"/>
    <property type="project" value="UniProtKB-KW"/>
</dbReference>
<dbReference type="InterPro" id="IPR009081">
    <property type="entry name" value="PP-bd_ACP"/>
</dbReference>
<dbReference type="SMART" id="SM01294">
    <property type="entry name" value="PKS_PP_betabranch"/>
    <property type="match status" value="1"/>
</dbReference>
<dbReference type="InterPro" id="IPR020845">
    <property type="entry name" value="AMP-binding_CS"/>
</dbReference>
<dbReference type="InterPro" id="IPR045851">
    <property type="entry name" value="AMP-bd_C_sf"/>
</dbReference>
<name>A0A652YYW8_NOCGL</name>
<dbReference type="InterPro" id="IPR000873">
    <property type="entry name" value="AMP-dep_synth/lig_dom"/>
</dbReference>
<evidence type="ECO:0000259" key="6">
    <source>
        <dbReference type="PROSITE" id="PS50075"/>
    </source>
</evidence>
<dbReference type="CDD" id="cd19543">
    <property type="entry name" value="DCL_NRPS"/>
    <property type="match status" value="2"/>
</dbReference>
<dbReference type="InterPro" id="IPR006162">
    <property type="entry name" value="Ppantetheine_attach_site"/>
</dbReference>
<dbReference type="NCBIfam" id="TIGR01720">
    <property type="entry name" value="NRPS-para261"/>
    <property type="match status" value="2"/>
</dbReference>
<dbReference type="Gene3D" id="3.40.50.1820">
    <property type="entry name" value="alpha/beta hydrolase"/>
    <property type="match status" value="1"/>
</dbReference>
<dbReference type="Pfam" id="PF00550">
    <property type="entry name" value="PP-binding"/>
    <property type="match status" value="6"/>
</dbReference>
<dbReference type="GO" id="GO:0031177">
    <property type="term" value="F:phosphopantetheine binding"/>
    <property type="evidence" value="ECO:0007669"/>
    <property type="project" value="InterPro"/>
</dbReference>
<evidence type="ECO:0000256" key="4">
    <source>
        <dbReference type="ARBA" id="ARBA00022737"/>
    </source>
</evidence>
<dbReference type="Gene3D" id="3.30.300.30">
    <property type="match status" value="6"/>
</dbReference>
<dbReference type="InterPro" id="IPR042099">
    <property type="entry name" value="ANL_N_sf"/>
</dbReference>
<evidence type="ECO:0000256" key="5">
    <source>
        <dbReference type="ARBA" id="ARBA00023194"/>
    </source>
</evidence>
<comment type="caution">
    <text evidence="7">The sequence shown here is derived from an EMBL/GenBank/DDBJ whole genome shotgun (WGS) entry which is preliminary data.</text>
</comment>
<dbReference type="SUPFAM" id="SSF56801">
    <property type="entry name" value="Acetyl-CoA synthetase-like"/>
    <property type="match status" value="6"/>
</dbReference>
<dbReference type="SMART" id="SM00823">
    <property type="entry name" value="PKS_PP"/>
    <property type="match status" value="6"/>
</dbReference>
<dbReference type="Gene3D" id="2.30.38.10">
    <property type="entry name" value="Luciferase, Domain 3"/>
    <property type="match status" value="5"/>
</dbReference>
<keyword evidence="3" id="KW-0597">Phosphoprotein</keyword>
<dbReference type="GO" id="GO:0003824">
    <property type="term" value="F:catalytic activity"/>
    <property type="evidence" value="ECO:0007669"/>
    <property type="project" value="InterPro"/>
</dbReference>
<dbReference type="SUPFAM" id="SSF47336">
    <property type="entry name" value="ACP-like"/>
    <property type="match status" value="6"/>
</dbReference>
<evidence type="ECO:0000313" key="7">
    <source>
        <dbReference type="EMBL" id="TYQ08879.1"/>
    </source>
</evidence>
<organism evidence="7">
    <name type="scientific">Nocardia globerula</name>
    <dbReference type="NCBI Taxonomy" id="1818"/>
    <lineage>
        <taxon>Bacteria</taxon>
        <taxon>Bacillati</taxon>
        <taxon>Actinomycetota</taxon>
        <taxon>Actinomycetes</taxon>
        <taxon>Mycobacteriales</taxon>
        <taxon>Nocardiaceae</taxon>
        <taxon>Nocardia</taxon>
    </lineage>
</organism>
<dbReference type="Pfam" id="PF00501">
    <property type="entry name" value="AMP-binding"/>
    <property type="match status" value="6"/>
</dbReference>
<feature type="domain" description="Carrier" evidence="6">
    <location>
        <begin position="6964"/>
        <end position="7039"/>
    </location>
</feature>
<keyword evidence="2" id="KW-0596">Phosphopantetheine</keyword>
<dbReference type="FunFam" id="3.40.50.12780:FF:000012">
    <property type="entry name" value="Non-ribosomal peptide synthetase"/>
    <property type="match status" value="4"/>
</dbReference>
<sequence length="7304" mass="784029">MAAFGHTEVPFESVVEALAPERSTSQSPLFQILLEFQNTVAPHLELPGLTVDVVPVDSGVAKFDLQLTLAERRDDMGSAAGFAASFTYASDIFDRDTVAGFGEQFVRILSAVVADSNTPVGDVDVVDSRERDVVVGVWNETDRPIPSVTLADLFDGQVLRTPNAPAVVFDGTVLSYREFGERVNRLARFLISVGVGPESRVGVAISRSVELLVSVYAVLEAGGAYVAIDPGQPPDRVGFVVGAADPVVVLTTSGEGSVLPAGVFVVELDHVDVSEFSSSPVTDCDRLTPLRPEHAAYVMFTSGSTGRPKGVVVPHAGVVNRLLWMQDRYPLDASDVVLQKTPATFDVSVWELLWPLQVGARLVIAEPGGHRDPAYLAGVIVDQSVTVVHFVPSMLEVFVAEASAARCSGIRRVFVSGEALPPGTARRMRELIPGAGLHNLYGPTEASVDVTSHEVSDVDTTVVPIGAPVWNTTVYVLDGRLHPVPVGVVGELYLGGVQLARGYLGRADLTADRFVADPFGANGERLYRTGDLVRWVRRGSSALGELEYVGRSDFQVKLRGQRVELGEVEATLARYDGVAQAVVALRSGVAGDYLAGFVVPQPGATVDERVILERAAAELPGFMVPSVLVVMDEVPVTANGKLDRKALPETDFEAGAAGYLAPRNPIEDIVATVFADLLGVAKVGTHEDFFDLGGNSLIATRLVARINAVVGDRIGVRDVFDAPTVADLAALAQSNDGVESRPPLKPRGGTAEVPLSLAQQRMWFVNQFDTSSSAYNVAFALRLDGALDISALQAAFGDVVERHEAVRTIFPLTDDGPQQVVVPTASAVPDLDPIALSGDAELREKCVQVLAEGFDVTEQVPLRAGLFRLEGKAASHVLAVVVHHIAADGFSMAPLARDVMGAYSSRVLGSAPDWAPLEVQYADYTLWQREWLGSESDEQSLMSTQLAYWSNTLSDLPEVLEIPTARPRPAVRSLRGGHVPFSIDPEVHAGVVALSREYNVTVFMVVHAVLAAMLARLTDSDDIAVGTPIAGRGERELDDVVGMFVNTLVLRTTIDTGATFAELLHTVREADLGAFTHAEVPFERVVEVVNPSRSTAHSPLFQVMLEFQDIERPTLELPDLQVNSVDVEIDTTNFDLQLTVSERVDADGNPAGMDAKFGYATDLFDSDSALTFARRLQRILVSVTADPSARVGDIDILDAGERDDLTPVRGKEGVDPHTLPDLLAAATAHDPNAVALIYDTREVKYHELDKRSNQLARMLIEYGIGPENVVALCVPRSVESILALWAVAKTGAAFLPVDPHHPSVRIEYMLTDSSAVWGVTGAAHHATLPAVVPWLVLDEPGFGERLSSYPSSGISDEERTSTIRIDNPAYLIYTSGSTGTPKGVVTTHRGLHSFAVQERETFGTTTQSRTLHFASPSFDASILELLLATGAGATMVIAPPSVYGGTALAELLESERVTHCFVTPVALASVEPAGLSSLECVVTGGEACPPELVARWAPGRRMFNAYGPTETTVVSSISAPLAPSDPVTIGAPTRGFTEVVLDSRLQPVPVGVAGELYLAGPALARGYHERFRLSAERFVADPFGPGGTRMYRTGDRVRWSSDGQLEYLGRTDSQVKIRGFRIELGEVESALTAHEDVAQAVTDVWNGDGSGDRLIGYVVPEPGAIIDSKEVLDVAAGRLASYMVPATLVILGSLPLTVHGKLDRAALPEPDFSAAVTPDRPPRTETEALLAGLFSEVLGLESVGVHDSFFALGGDSIMSIQLVARAKAAGVILSPRDVFDHRTVAALAESARFDGDDADALDELPGGGVGFLPVTPVASWMLERSGGKLDRFSQALLLAAPAGLTQNVLALAVQEVLDHHDMLRARLIVDNSAHRDMARPGMEVLPPGSITADTVIGRVLVDTVDGDDFAALASTELEAAADLLDPATGGLLRIVWFDAPNANGRLLVVIHHLAVDGVSWRILVADLASAVGQVQAGETPSLAPVGTSMRRWSHGLRELDRSSEIDLWTSILDGPDPLIGSRPLDPTIDVEASVGTVTVDVPPAVTRSLLTTLPTAVHGSVGDGLLAAAALALVSWRRQQGSARQEGTVAADALITLEGHGREENAVPGAELSRTVGWFTTVYPVRLDLAGIDVDDALAGGRAAGQSVKAVKEQLRAIPDHGIGYGMLRYLGVEGASLSQYGSPQVSFNYLGRVSTSDGTQDWLPVAGSRELGGTQNHTMPVASVIDINAAVEDGPDGPHLTATFTYPAGVINEDEVAGFAELWRRGLEGLAAYTSLPGAGGLTPSDVPLVSVSQQQIESWEERFPTVRDVWSLSPLQEGLLFHAAVAAETVDVYTAQLCIELEGSVDAGRLRSAAAGLVARHPNLRTAFVYGSDGAAAQVVVDDLEIPWQEVDLTGYGSAADEELRRYLDADRSARFNLDSPPLLRLTLLRTAPDRSVLAVTNHHIILDGWSMPLLVRELLTRYAADGTPVDLPESASYRNYLTWLAHRDSEASAQAWERALRGVTEPTLLAPSASGGHRAVPAEVDIDLPASVLDALTATAQRSGVTMNTVVQAAWGVLLSRLLSRDDIVFGATVSGRSPELPGVENMLGLFINTLPVRMQVDPDETCAQLLVRMQEEQAALLDHHEVGLGEIQARVGVGNLFDTLSVFESYPVDTSGLDDDVDIAGMRVTGLDARDATHYPLTLLSILEPRLRLSLRYQPSIFDAATVHLYAHRLTRILETIALDDSTPVAEVDIFADGERELVLDEWNATEHRVPAATLLDLIDAQVARTPDAGAVVIDGSVLTYAEFDARVNRLARLLIGAGVGPESRVGVAVSRSLEMLVAIYAVGKAGGAYVPIDPDQPAERVAYVVGAVDPVLVLSTAAERAVLPGGMTVVELDHVDVSEYSPDPVRECERIAPLRPEHPAYVMFTSGSTGRPKGVVVPHEGVVNRLLWMQDRYPLAGDDVVLQKTPMTFDVSVWELFWPLQVGARLVIAEPGGHRDPVYLDRVIRDESVTTVHFVPSMLEAFLAGADVGGCDSLRRVFTSGEALAASTAARLLRCSDVELHNLYGPTEASVDVTSHEVSELDTTEVPIGAPVWNTTVYVLDGRLHPVPVGVVGELYLGGVQLARGYQGRADLTADRFVADPLGANGERLYRTGDLVRWVRSGIAGSSGVRGNVAALGELEYVGRSDFQVKLRGQRIELGEIEAVMARQDGLAQAVVVLRNGEAGDFLAAYVVAAQGLTLVEQEVLDAAAQDLPAYMVPSVVTVLAVLPVTGNGKLDRKALPEPEFAAVVYRAPSTPAQEVVAQAFADVIGVDRVGADDSFFALGGDSLSATRAVGRINSALNTELGVAGLFDTPVVSALAARLESTARTELTQPALAARARPDRIPLSLAQARMWFVNQFDTSSSAYNIPVVLKLDGALDVEALRAALGDVLDRHESLRTVFPGSADGPRQLILESSDVAPDLRPIPALDQELHDVIEGFIGTGFDVTTDLPIRVQLLRLAPERHVLAIVAHHISADGFSMTPLARDVMLAYTARAQDQRPQWAPLSVQYADYSLWQREVLGTEQQSESVVADQLEYWTAALAGIPEVMPLPLDRPRPIQRSTEGSVIPFDIPLSVHRELVEIAHQSNSTLFMVMHAALAALLARLSGSGDVAVGTPVAGRGEALLDDVVGMFVNTLVLRTPLSPGSSFADVLSAVRSVDLGAFGHADIPFERLVDELAPERSTSHTPLFQVVIEFQNASHLRLELPELTVHELDVDLDVAKFDLQLSLIERVDEHGSPAGISAGFRYASDVFDQASIQRMAERFERVIATVAEDPSVAVGDIDILLPTERERVLLDPNRRGVDVGPMSLVDLFDQSVASAGDAVAVSCDGNAVTYRELDGRANRLARLLVARGVGAETLVAVAMTRSVDLVVALLAVVKAGAGYLPVDVASPAQRLEFLLSDAAPTCALTTIEDCGALESSIVPMIVVDSDDTVTALQQFSPLPVTDADRLRPLHPDSVAYVIYTSGSTGRPKGVQVAHRNVVTLLANTQALYKFGENDVWTMFHSAAFDFSVWEMWGALAHGGRLVLVDYFTARSPEAFLELLQRERVTVLNQTPTAFYQLAQADRLAGEPDLWLRYVIFGGEALDFAQLERWYSRRGDTAPTLVNMYGITETTVHVSYLPLDHDLVRDVSASVIGPALPGLRVYVLDDRLHPVPPGVAGEMYVSGTQITRGYLGRFGLTSARFVPDPFTPGARMYRSGDLARWNAHGQLEYLGRNDQQVQVKGYRIELGEVESALLAGAGVAQAAAVARGDRLVGYVVPEAGAVIDPVALLDQAAEGLASHMVPSVVVVLDQLPLTGNGKLDRKALPEPDFGQQVRVSRAPGSENERILVDLFAEVLGLGTVGVDDSFFTLGGDSIMSIQLVTRAKAAGVLITPRDVFERKTVAALAQTARTSGDEVVLDELPGGGVGEIALTPIAAWMFERGGDFRRYSQSALFTVPGNTDEDTLTTAVQVVLDRHDVLRSRLHRTEHGYSLEVMGQGSVKASAVVRRVPTATDNSATDTARELDAAVGRLDPESGVMVQIVWLDAGPDREGRLLFAIHHLVMDGVSWRILIPDLALACAHLQAGVEPAPAPVGTSMRRWSHALVDAAHDPHRAGELDFWRQTLSGPDPALGTRALTPRDTGASVADIEVRVPIALTESLLVAVPQAFHGSVADGLLTALSLALIRWRRDRGIAHADALLNLEGHGREEHVVPGADLARTIGWFTTIFPVRLDLNGVDLDDAYAGGPSMGNAIKTVKEQLRAIPERGIGFGLLRYLNSETASQLSPLPDPQISFNYHGRLGSAGMDSSAGWAPIDDGALRDATTADLPLAVVVDINAMAIETDDGTVLSSTWTYPPGVLTSEDAQQLTRLWLEALAALGAYAASSGGFTPSDFDLVDLRQDAIDDLERRCADLADVWPLSPLQSGLLFHAELADESAQDLESAHNHESVDAYLVQVALDLVGDVDSGRLHRAAATLLDRHANLRTAFLHDVDGQAVQVVGRHVPPPWREVDLTAGGEQNLEQVLAQDRSTPFDMTQPPLIRFTLIKITASTYTLVITNHHILLDGWSMPLLVRELLTLYAVDSDASALPRTRGYRDYLEWMSRRDHGDSRDAWALALSGVDGPTLLAPVDRARRLSTMTAEWEFDVGEKGTTRLRDVARSRGLTINTLVQVSWGIVLATLTGRDDVLFGATVSGRPPELGGIETMIGLFINTLPVRISLRTDETLGELLDRVQVEQAALLDHHYLGLAEIQDVGGPEIGFDTLTVFESYPVDREGLSTDTDIAGMRVTGVEAKDAAHYPLSLVASVDTKLHLKFEYLPDVFGPDAVESMARRLHQVLDACVRPDLPLAAVSLLTDSERSELVPVRGSSGGSIRTLPEIFDDAVTRDPDAIAVVSEDGDMSFEEMDRRSNRIARVLISRGVGPENAVAVRISRSLDSVLSIVAVAKTGAAFVPIDPNYPDERISHMLADSGVSLGVTTTDHHDRLPGTARWLVLDHPDFVGECEEHSGAPVSDDDRIRPIRMDSAAYVVYTSGSTGLPKGVVVTHRGLDNFARDQIDRFSAGPRSRTLHFSTPSFDGSLFEYLQAFGAGATMVIAPPDVYGGEELARLLAEQDVSHAFITTAALASLDPAGLEHLSDLVVGGEACPPDLVARWAPGRRLYNAYGPTETTIMSNISAPMVPGDPITIGGPIRGVSELVLDARLQPVPVGVPGELYLAGAGLARGYHRRPGLSAERFVANPADPGARMYRTGDIVRWTPEKRIEYVGRSDFQVKVRGFRIEPGEIDGALMAQPQVGFSATIAHRGSAGDTLLASYVVPTAGGALDGEVLMRALSASLPSHMVPSSITVLERIPLTAVGKLDRSALPIPDALSRTRPFREPTGLVAKSVADVFADVLGLERVGADDDFFELGGNSLSATRVTARLRTGLGVDSGVRDLFEASTVDGLASRIEQLRTTEPLGTAESGRAPLAARTRPGDIPLSFAQQRMWFVNQLDTSSPAYNIPIVVRLSGKLDVAALDSAVSDLVARHESLRTMFPIHGAAPVQQILPTENAVETLLPHRVADEHELHDELARLVSAGFDVTARIPLRVALFELTDIEHVLAVVVHHISADGFSMSPLVRDVMTAYQARTSGAAPDWAPLPVQYADYALWQREVLGDDDDPESIIGEQLAYWRDALAGTPDLLELPLDRDRPAQQTFHGARVHFTVGRDLHRRIRELSRRHQSTEFMTVHAALAILLARLGSTDDVVIGTPIAGRGDRALDDLIGMFVGTLALRTKVEPAHSFRALAAHCREVDLGAFAHADVPFERVVDTIGPSRSTAYAPIASVSLEFQNNDRPVLTLPELEVGGLDPELDVVKVDLEFLLAEEFDDDGAPTGMSGAVDFATDLFDTETVAGFADMFVRILESVTENPDLPIGDIPLLGEMDRRMMVPALGEPAVQPELWPELLTTAAAFDPDSVALTYEGRHVSYRELDEWSNRVARVLRARGVGPETFVALGMPRSIESVVSIWSVTKAGAAFVPVDPAYPRERIDYMLADCRASVGLTVAGSRGRLPDTVPWLVLDDADFAERVAAESADEVTDRDRTCPLHLEHPAYLIYTSGSTGKPKGVNVTHRGLANLTAETRERFDVTHDSRVSQLASPSFDASVFELMMAFSASARVVIVPPAVFGGSELADLLRDEEVTHATITPTALAALGDNGFESLHVLDLVGEACPPDVVAQWAPGRSLHNGYGPTETTVQASVSAPMRPGEGVNIGAPALGFGFLVLDERLQPVPLGVHGELYIIGPGMARGYHNRTVLTSERFVACPYGEPGRRMYRTGDVVRWRESANTGAGNGVGHTLEYIGRSDFQVKVRGFRIELGEIDAVLVRHPSVDFAATIGHTAPSGDTVLASYVRAVDGHQVEPADLRAFTGERLPSHMVPSAVVVLDRIPMTPVGKLDRKALPAPEFGSIGAEYHAPTTKTEHSVVDAFVEVLGVDRVGTADSFFDLGGNSLIATRIVTALHARLDRRIPLQWMFLDPTPAGIARRLDIPTASSDLEEALAVVIPLRAEGSGRPLFCVHPGIGLSWGYAGLVQYLPPDRPVYGLQLPTISDDGDYRSIEQLANRYVEEIEAIAPNGPYDLLGWSLGGVIAHAMAVELQLSGREVATLAVMDSYPDNGEVAPQGGLDVRDLLRGLGLEIESGGEMTFEHAAALLDESLGTETGIRGKDLERIAAGYENSQRIGHQFVPQVYDGNLLIFPATGDGDSDTRERSPQEWKPLVTGRIDEVPVDCSHNEMIEPQAMTIIGPALARALSADS</sequence>
<gene>
    <name evidence="7" type="ORF">FNL38_1011256</name>
</gene>
<evidence type="ECO:0000256" key="3">
    <source>
        <dbReference type="ARBA" id="ARBA00022553"/>
    </source>
</evidence>
<dbReference type="InterPro" id="IPR029058">
    <property type="entry name" value="AB_hydrolase_fold"/>
</dbReference>
<dbReference type="Gene3D" id="3.30.559.30">
    <property type="entry name" value="Nonribosomal peptide synthetase, condensation domain"/>
    <property type="match status" value="8"/>
</dbReference>
<dbReference type="FunFam" id="1.10.1200.10:FF:000005">
    <property type="entry name" value="Nonribosomal peptide synthetase 1"/>
    <property type="match status" value="2"/>
</dbReference>
<dbReference type="CDD" id="cd17643">
    <property type="entry name" value="A_NRPS_Cytc1-like"/>
    <property type="match status" value="1"/>
</dbReference>
<dbReference type="PROSITE" id="PS50075">
    <property type="entry name" value="CARRIER"/>
    <property type="match status" value="6"/>
</dbReference>
<keyword evidence="5" id="KW-0045">Antibiotic biosynthesis</keyword>
<dbReference type="InterPro" id="IPR020802">
    <property type="entry name" value="TesA-like"/>
</dbReference>
<dbReference type="FunFam" id="3.40.50.980:FF:000002">
    <property type="entry name" value="Enterobactin synthetase component F"/>
    <property type="match status" value="3"/>
</dbReference>